<proteinExistence type="predicted"/>
<reference evidence="1" key="2">
    <citation type="journal article" date="2015" name="Fish Shellfish Immunol.">
        <title>Early steps in the European eel (Anguilla anguilla)-Vibrio vulnificus interaction in the gills: Role of the RtxA13 toxin.</title>
        <authorList>
            <person name="Callol A."/>
            <person name="Pajuelo D."/>
            <person name="Ebbesson L."/>
            <person name="Teles M."/>
            <person name="MacKenzie S."/>
            <person name="Amaro C."/>
        </authorList>
    </citation>
    <scope>NUCLEOTIDE SEQUENCE</scope>
</reference>
<dbReference type="EMBL" id="GBXM01046826">
    <property type="protein sequence ID" value="JAH61751.1"/>
    <property type="molecule type" value="Transcribed_RNA"/>
</dbReference>
<sequence length="43" mass="4786">MCAGVYAHVCVYACVCECVCVYSSWQRDTEEFHTLNPAQRGVG</sequence>
<organism evidence="1">
    <name type="scientific">Anguilla anguilla</name>
    <name type="common">European freshwater eel</name>
    <name type="synonym">Muraena anguilla</name>
    <dbReference type="NCBI Taxonomy" id="7936"/>
    <lineage>
        <taxon>Eukaryota</taxon>
        <taxon>Metazoa</taxon>
        <taxon>Chordata</taxon>
        <taxon>Craniata</taxon>
        <taxon>Vertebrata</taxon>
        <taxon>Euteleostomi</taxon>
        <taxon>Actinopterygii</taxon>
        <taxon>Neopterygii</taxon>
        <taxon>Teleostei</taxon>
        <taxon>Anguilliformes</taxon>
        <taxon>Anguillidae</taxon>
        <taxon>Anguilla</taxon>
    </lineage>
</organism>
<name>A0A0E9U7E8_ANGAN</name>
<reference evidence="1" key="1">
    <citation type="submission" date="2014-11" db="EMBL/GenBank/DDBJ databases">
        <authorList>
            <person name="Amaro Gonzalez C."/>
        </authorList>
    </citation>
    <scope>NUCLEOTIDE SEQUENCE</scope>
</reference>
<protein>
    <submittedName>
        <fullName evidence="1">Uncharacterized protein</fullName>
    </submittedName>
</protein>
<dbReference type="AlphaFoldDB" id="A0A0E9U7E8"/>
<evidence type="ECO:0000313" key="1">
    <source>
        <dbReference type="EMBL" id="JAH61751.1"/>
    </source>
</evidence>
<accession>A0A0E9U7E8</accession>